<dbReference type="InterPro" id="IPR027051">
    <property type="entry name" value="XdhC_Rossmann_dom"/>
</dbReference>
<feature type="domain" description="XdhC- CoxI" evidence="1">
    <location>
        <begin position="257"/>
        <end position="321"/>
    </location>
</feature>
<evidence type="ECO:0000313" key="5">
    <source>
        <dbReference type="Proteomes" id="UP000473681"/>
    </source>
</evidence>
<dbReference type="PANTHER" id="PTHR30388">
    <property type="entry name" value="ALDEHYDE OXIDOREDUCTASE MOLYBDENUM COFACTOR ASSEMBLY PROTEIN"/>
    <property type="match status" value="1"/>
</dbReference>
<accession>A0A0C2S6Z3</accession>
<dbReference type="Gene3D" id="3.40.50.720">
    <property type="entry name" value="NAD(P)-binding Rossmann-like Domain"/>
    <property type="match status" value="1"/>
</dbReference>
<dbReference type="PANTHER" id="PTHR30388:SF6">
    <property type="entry name" value="XANTHINE DEHYDROGENASE SUBUNIT A-RELATED"/>
    <property type="match status" value="1"/>
</dbReference>
<dbReference type="AlphaFoldDB" id="A0A0C2S6Z3"/>
<organism evidence="3 6">
    <name type="scientific">Clostridium botulinum</name>
    <dbReference type="NCBI Taxonomy" id="1491"/>
    <lineage>
        <taxon>Bacteria</taxon>
        <taxon>Bacillati</taxon>
        <taxon>Bacillota</taxon>
        <taxon>Clostridia</taxon>
        <taxon>Eubacteriales</taxon>
        <taxon>Clostridiaceae</taxon>
        <taxon>Clostridium</taxon>
    </lineage>
</organism>
<evidence type="ECO:0000259" key="2">
    <source>
        <dbReference type="Pfam" id="PF13478"/>
    </source>
</evidence>
<dbReference type="RefSeq" id="WP_017826280.1">
    <property type="nucleotide sequence ID" value="NZ_JACBCZ010000001.1"/>
</dbReference>
<gene>
    <name evidence="3" type="ORF">FC774_06835</name>
    <name evidence="4" type="ORF">FDB51_01765</name>
</gene>
<name>A0A0C2S6Z3_CLOBO</name>
<evidence type="ECO:0000313" key="3">
    <source>
        <dbReference type="EMBL" id="NFF87587.1"/>
    </source>
</evidence>
<sequence length="354" mass="39980">MMKKKFYKDLFEKLNLNKEVFIVTVIQGSYDGKNIVGQKLFKSKKFMAIENDNLKNFWDEILSKIDFDKGTYVLELDNDIKLFIEYIIGKPNLIVCGGGHVALPLCEMANLLEFNVTVIDNREEFANKERFPMVSNVICKDFNEAFEEVEFNKNSYFAIVTRGHKYDRECLEIILKNDFYYVGMIGSKGKVQFVISSLLEKGYKKEDIDKVHTPIGLSIGAKTPAEVAVSILSEIIQVKNEKIISTIPDDISNTISNANEPMILTTIIEKHGSGPRDPGTKMLIKKNGEFIGTVGGGSVEYSVYKRALKLFEEKESILEEYNLSNSASAKLGMACGGHIKVFFEFINCDCNKTK</sequence>
<dbReference type="OrthoDB" id="9773039at2"/>
<protein>
    <submittedName>
        <fullName evidence="3">Xanthine dehydrogenase</fullName>
    </submittedName>
</protein>
<dbReference type="Proteomes" id="UP000476820">
    <property type="component" value="Unassembled WGS sequence"/>
</dbReference>
<dbReference type="Pfam" id="PF02625">
    <property type="entry name" value="XdhC_CoxI"/>
    <property type="match status" value="1"/>
</dbReference>
<comment type="caution">
    <text evidence="3">The sequence shown here is derived from an EMBL/GenBank/DDBJ whole genome shotgun (WGS) entry which is preliminary data.</text>
</comment>
<dbReference type="InterPro" id="IPR003777">
    <property type="entry name" value="XdhC_CoxI"/>
</dbReference>
<feature type="domain" description="XdhC Rossmann" evidence="2">
    <location>
        <begin position="93"/>
        <end position="235"/>
    </location>
</feature>
<evidence type="ECO:0000259" key="1">
    <source>
        <dbReference type="Pfam" id="PF02625"/>
    </source>
</evidence>
<dbReference type="Proteomes" id="UP000473681">
    <property type="component" value="Unassembled WGS sequence"/>
</dbReference>
<dbReference type="Pfam" id="PF13478">
    <property type="entry name" value="XdhC_C"/>
    <property type="match status" value="1"/>
</dbReference>
<reference evidence="5 6" key="1">
    <citation type="submission" date="2019-04" db="EMBL/GenBank/DDBJ databases">
        <title>Genome sequencing of Clostridium botulinum Groups I-IV and Clostridium butyricum.</title>
        <authorList>
            <person name="Brunt J."/>
            <person name="Van Vliet A.H.M."/>
            <person name="Stringer S.C."/>
            <person name="Carter A.T."/>
            <person name="Peck M.W."/>
        </authorList>
    </citation>
    <scope>NUCLEOTIDE SEQUENCE [LARGE SCALE GENOMIC DNA]</scope>
    <source>
        <strain evidence="3 6">1605</strain>
        <strain evidence="4 5">CB-K-33E</strain>
    </source>
</reference>
<proteinExistence type="predicted"/>
<dbReference type="EMBL" id="SWVK01000002">
    <property type="protein sequence ID" value="NFN33874.1"/>
    <property type="molecule type" value="Genomic_DNA"/>
</dbReference>
<evidence type="ECO:0000313" key="6">
    <source>
        <dbReference type="Proteomes" id="UP000476820"/>
    </source>
</evidence>
<evidence type="ECO:0000313" key="4">
    <source>
        <dbReference type="EMBL" id="NFN33874.1"/>
    </source>
</evidence>
<dbReference type="EMBL" id="SWOV01000013">
    <property type="protein sequence ID" value="NFF87587.1"/>
    <property type="molecule type" value="Genomic_DNA"/>
</dbReference>
<dbReference type="InterPro" id="IPR052698">
    <property type="entry name" value="MoCofactor_Util/Proc"/>
</dbReference>